<dbReference type="PANTHER" id="PTHR43649:SF12">
    <property type="entry name" value="DIACETYLCHITOBIOSE BINDING PROTEIN DASA"/>
    <property type="match status" value="1"/>
</dbReference>
<dbReference type="KEGG" id="pswu:SY83_01560"/>
<keyword evidence="1" id="KW-0732">Signal</keyword>
<evidence type="ECO:0008006" key="4">
    <source>
        <dbReference type="Google" id="ProtNLM"/>
    </source>
</evidence>
<evidence type="ECO:0000313" key="2">
    <source>
        <dbReference type="EMBL" id="ANE45231.1"/>
    </source>
</evidence>
<dbReference type="STRING" id="1178515.SY83_01560"/>
<dbReference type="Gene3D" id="3.40.190.10">
    <property type="entry name" value="Periplasmic binding protein-like II"/>
    <property type="match status" value="1"/>
</dbReference>
<dbReference type="PATRIC" id="fig|1178515.4.peg.288"/>
<evidence type="ECO:0000256" key="1">
    <source>
        <dbReference type="SAM" id="SignalP"/>
    </source>
</evidence>
<evidence type="ECO:0000313" key="3">
    <source>
        <dbReference type="Proteomes" id="UP000076927"/>
    </source>
</evidence>
<feature type="chain" id="PRO_5008000656" description="ABC transporter substrate-binding protein" evidence="1">
    <location>
        <begin position="21"/>
        <end position="433"/>
    </location>
</feature>
<dbReference type="Pfam" id="PF13416">
    <property type="entry name" value="SBP_bac_8"/>
    <property type="match status" value="1"/>
</dbReference>
<dbReference type="InterPro" id="IPR050490">
    <property type="entry name" value="Bact_solute-bd_prot1"/>
</dbReference>
<dbReference type="SUPFAM" id="SSF53850">
    <property type="entry name" value="Periplasmic binding protein-like II"/>
    <property type="match status" value="1"/>
</dbReference>
<proteinExistence type="predicted"/>
<keyword evidence="3" id="KW-1185">Reference proteome</keyword>
<dbReference type="InterPro" id="IPR006059">
    <property type="entry name" value="SBP"/>
</dbReference>
<dbReference type="Proteomes" id="UP000076927">
    <property type="component" value="Chromosome"/>
</dbReference>
<reference evidence="2 3" key="1">
    <citation type="submission" date="2015-01" db="EMBL/GenBank/DDBJ databases">
        <title>Paenibacillus swuensis/DY6/whole genome sequencing.</title>
        <authorList>
            <person name="Kim M.K."/>
            <person name="Srinivasan S."/>
            <person name="Lee J.-J."/>
        </authorList>
    </citation>
    <scope>NUCLEOTIDE SEQUENCE [LARGE SCALE GENOMIC DNA]</scope>
    <source>
        <strain evidence="2 3">DY6</strain>
    </source>
</reference>
<dbReference type="RefSeq" id="WP_068603608.1">
    <property type="nucleotide sequence ID" value="NZ_CP011388.1"/>
</dbReference>
<dbReference type="AlphaFoldDB" id="A0A172TDX1"/>
<organism evidence="2 3">
    <name type="scientific">Paenibacillus swuensis</name>
    <dbReference type="NCBI Taxonomy" id="1178515"/>
    <lineage>
        <taxon>Bacteria</taxon>
        <taxon>Bacillati</taxon>
        <taxon>Bacillota</taxon>
        <taxon>Bacilli</taxon>
        <taxon>Bacillales</taxon>
        <taxon>Paenibacillaceae</taxon>
        <taxon>Paenibacillus</taxon>
    </lineage>
</organism>
<dbReference type="PANTHER" id="PTHR43649">
    <property type="entry name" value="ARABINOSE-BINDING PROTEIN-RELATED"/>
    <property type="match status" value="1"/>
</dbReference>
<protein>
    <recommendedName>
        <fullName evidence="4">ABC transporter substrate-binding protein</fullName>
    </recommendedName>
</protein>
<sequence length="433" mass="48922">MKSIRLTLGFLLFVSGCGQADYTVNYSETQNEPIPHEKTVTVAIRSSGNEDVVEQLLQEYVKNEKKPYHLQVKKIPDDKYEETVNLMMTTGEGPDLMGLTANMLMTYIYKDWLVDLKPMLADQLLEAYPEWAVQYSSKISHDNKLYTLPSSVTTSRMIYNKQLFVKAGLSPDKPPSTWGQLEDYAKQISETGVGDGQYGFAIAAGDDWHGFRQAMEIPAVLSGIELFNPTTNAYDLQDYVPLLQMFKRMKEDGTLFPGFSALKRDTALTQFSDGDIGMMMISSDDLAYLVRKTRQTFSWGVAMPPVEQSALSSEGKLTVQPETSYAVNAFSAHNQEAADLWKFIYSHDFQRKLYMAAGTLPVRKGIVNQGFSTILHAYEFLPGDKDQLDLSEPKFVNDPYRWNAYVSVLEGSADMKEQLRKEADRLNAMYKSK</sequence>
<dbReference type="EMBL" id="CP011388">
    <property type="protein sequence ID" value="ANE45231.1"/>
    <property type="molecule type" value="Genomic_DNA"/>
</dbReference>
<dbReference type="OrthoDB" id="2544341at2"/>
<name>A0A172TDX1_9BACL</name>
<dbReference type="PROSITE" id="PS51257">
    <property type="entry name" value="PROKAR_LIPOPROTEIN"/>
    <property type="match status" value="1"/>
</dbReference>
<gene>
    <name evidence="2" type="ORF">SY83_01560</name>
</gene>
<feature type="signal peptide" evidence="1">
    <location>
        <begin position="1"/>
        <end position="20"/>
    </location>
</feature>
<accession>A0A172TDX1</accession>